<reference evidence="4 5" key="1">
    <citation type="submission" date="2013-11" db="EMBL/GenBank/DDBJ databases">
        <title>Complete genome sequence of Clostridum sp. M2/40.</title>
        <authorList>
            <person name="Wibberg D."/>
            <person name="Puehler A."/>
            <person name="Schlueter A."/>
        </authorList>
    </citation>
    <scope>NUCLEOTIDE SEQUENCE [LARGE SCALE GENOMIC DNA]</scope>
    <source>
        <strain evidence="5">M2/40</strain>
    </source>
</reference>
<evidence type="ECO:0000256" key="3">
    <source>
        <dbReference type="RuleBase" id="RU004508"/>
    </source>
</evidence>
<comment type="similarity">
    <text evidence="3">Belongs to the DegT/DnrJ/EryC1 family.</text>
</comment>
<keyword evidence="2 3" id="KW-0663">Pyridoxal phosphate</keyword>
<dbReference type="AlphaFoldDB" id="W6SGG7"/>
<dbReference type="Proteomes" id="UP000019426">
    <property type="component" value="Chromosome M2/40_rep1"/>
</dbReference>
<dbReference type="InterPro" id="IPR020026">
    <property type="entry name" value="PseC"/>
</dbReference>
<dbReference type="GO" id="GO:0030170">
    <property type="term" value="F:pyridoxal phosphate binding"/>
    <property type="evidence" value="ECO:0007669"/>
    <property type="project" value="TreeGrafter"/>
</dbReference>
<name>W6SGG7_9CLOT</name>
<dbReference type="RefSeq" id="WP_044038216.1">
    <property type="nucleotide sequence ID" value="NZ_HG917868.1"/>
</dbReference>
<feature type="active site" description="Proton acceptor" evidence="1">
    <location>
        <position position="196"/>
    </location>
</feature>
<organism evidence="4 5">
    <name type="scientific">Clostridium bornimense</name>
    <dbReference type="NCBI Taxonomy" id="1216932"/>
    <lineage>
        <taxon>Bacteria</taxon>
        <taxon>Bacillati</taxon>
        <taxon>Bacillota</taxon>
        <taxon>Clostridia</taxon>
        <taxon>Eubacteriales</taxon>
        <taxon>Clostridiaceae</taxon>
        <taxon>Clostridium</taxon>
    </lineage>
</organism>
<dbReference type="InterPro" id="IPR015424">
    <property type="entry name" value="PyrdxlP-dep_Trfase"/>
</dbReference>
<evidence type="ECO:0000256" key="1">
    <source>
        <dbReference type="PIRSR" id="PIRSR000390-1"/>
    </source>
</evidence>
<dbReference type="CDD" id="cd00616">
    <property type="entry name" value="AHBA_syn"/>
    <property type="match status" value="1"/>
</dbReference>
<dbReference type="Pfam" id="PF01041">
    <property type="entry name" value="DegT_DnrJ_EryC1"/>
    <property type="match status" value="1"/>
</dbReference>
<dbReference type="NCBIfam" id="TIGR03588">
    <property type="entry name" value="PseC"/>
    <property type="match status" value="1"/>
</dbReference>
<dbReference type="InterPro" id="IPR000653">
    <property type="entry name" value="DegT/StrS_aminotransferase"/>
</dbReference>
<dbReference type="PIRSF" id="PIRSF000390">
    <property type="entry name" value="PLP_StrS"/>
    <property type="match status" value="1"/>
</dbReference>
<gene>
    <name evidence="4" type="ORF">CM240_1652</name>
</gene>
<proteinExistence type="inferred from homology"/>
<evidence type="ECO:0000256" key="2">
    <source>
        <dbReference type="PIRSR" id="PIRSR000390-2"/>
    </source>
</evidence>
<dbReference type="GO" id="GO:0000271">
    <property type="term" value="P:polysaccharide biosynthetic process"/>
    <property type="evidence" value="ECO:0007669"/>
    <property type="project" value="TreeGrafter"/>
</dbReference>
<dbReference type="STRING" id="1216932.CM240_1652"/>
<dbReference type="InterPro" id="IPR015422">
    <property type="entry name" value="PyrdxlP-dep_Trfase_small"/>
</dbReference>
<dbReference type="KEGG" id="clt:CM240_1652"/>
<dbReference type="Gene3D" id="3.40.640.10">
    <property type="entry name" value="Type I PLP-dependent aspartate aminotransferase-like (Major domain)"/>
    <property type="match status" value="1"/>
</dbReference>
<dbReference type="Gene3D" id="3.90.1150.10">
    <property type="entry name" value="Aspartate Aminotransferase, domain 1"/>
    <property type="match status" value="1"/>
</dbReference>
<dbReference type="PANTHER" id="PTHR30244:SF34">
    <property type="entry name" value="DTDP-4-AMINO-4,6-DIDEOXYGALACTOSE TRANSAMINASE"/>
    <property type="match status" value="1"/>
</dbReference>
<sequence>MEEKLAINGGTPVRKEFLQYGRQYIDDEDISKVVEVLKGDYLTTGPYVREFEKAIANKVGSKYAVAVTSGTSALHCATLAAGLEKGDEVLVTPMTFAASANCILYVGATPVFVDIEENTGNIDVSKIEEKITYKTKAIIAVSYRGNPVKIDKIMDIAKKHNLIVIEDAAHAIGAKYKDSYVGNNANMTIFSFHPVKHITTGEGGAITTNDKELYRKLIEVRSHGITRNVDIMENKDDPWYYEQIDLGYNYRMPDINAALGASQIKKLDSFIEKRKELATLYSSMLKGNQYVTLLEDTEDGFNSEHIYVIKLNLEKLNCTRREIFSALIKENIGVNVHYIPVYFHPYYRKLGYKRGICPVCEEFYERIITLPLHVSMNRDDVISVIKALDKVFKYYSIEA</sequence>
<keyword evidence="5" id="KW-1185">Reference proteome</keyword>
<protein>
    <submittedName>
        <fullName evidence="4">UDP-4-keto-6-deoxy-N-acetylglucosamine 4-aminotransferase</fullName>
        <ecNumber evidence="4">2.6.1.50</ecNumber>
    </submittedName>
</protein>
<keyword evidence="4" id="KW-0032">Aminotransferase</keyword>
<dbReference type="PATRIC" id="fig|1216932.3.peg.1646"/>
<dbReference type="eggNOG" id="COG0399">
    <property type="taxonomic scope" value="Bacteria"/>
</dbReference>
<dbReference type="HOGENOM" id="CLU_033332_0_3_9"/>
<accession>W6SGG7</accession>
<dbReference type="PANTHER" id="PTHR30244">
    <property type="entry name" value="TRANSAMINASE"/>
    <property type="match status" value="1"/>
</dbReference>
<dbReference type="SUPFAM" id="SSF53383">
    <property type="entry name" value="PLP-dependent transferases"/>
    <property type="match status" value="1"/>
</dbReference>
<dbReference type="GO" id="GO:0047310">
    <property type="term" value="F:glutamine-scyllo-inositol transaminase activity"/>
    <property type="evidence" value="ECO:0007669"/>
    <property type="project" value="UniProtKB-EC"/>
</dbReference>
<keyword evidence="4" id="KW-0808">Transferase</keyword>
<dbReference type="EC" id="2.6.1.50" evidence="4"/>
<feature type="modified residue" description="N6-(pyridoxal phosphate)lysine" evidence="2">
    <location>
        <position position="196"/>
    </location>
</feature>
<dbReference type="InterPro" id="IPR015421">
    <property type="entry name" value="PyrdxlP-dep_Trfase_major"/>
</dbReference>
<dbReference type="OrthoDB" id="9810913at2"/>
<evidence type="ECO:0000313" key="5">
    <source>
        <dbReference type="Proteomes" id="UP000019426"/>
    </source>
</evidence>
<dbReference type="EMBL" id="HG917868">
    <property type="protein sequence ID" value="CDM68810.1"/>
    <property type="molecule type" value="Genomic_DNA"/>
</dbReference>
<evidence type="ECO:0000313" key="4">
    <source>
        <dbReference type="EMBL" id="CDM68810.1"/>
    </source>
</evidence>